<keyword evidence="2" id="KW-1185">Reference proteome</keyword>
<comment type="caution">
    <text evidence="1">The sequence shown here is derived from an EMBL/GenBank/DDBJ whole genome shotgun (WGS) entry which is preliminary data.</text>
</comment>
<organism evidence="1 2">
    <name type="scientific">Marinospirillum insulare</name>
    <dbReference type="NCBI Taxonomy" id="217169"/>
    <lineage>
        <taxon>Bacteria</taxon>
        <taxon>Pseudomonadati</taxon>
        <taxon>Pseudomonadota</taxon>
        <taxon>Gammaproteobacteria</taxon>
        <taxon>Oceanospirillales</taxon>
        <taxon>Oceanospirillaceae</taxon>
        <taxon>Marinospirillum</taxon>
    </lineage>
</organism>
<protein>
    <recommendedName>
        <fullName evidence="3">GNAT family N-acetyltransferase</fullName>
    </recommendedName>
</protein>
<dbReference type="Gene3D" id="3.40.630.30">
    <property type="match status" value="1"/>
</dbReference>
<dbReference type="SUPFAM" id="SSF55729">
    <property type="entry name" value="Acyl-CoA N-acyltransferases (Nat)"/>
    <property type="match status" value="1"/>
</dbReference>
<dbReference type="PANTHER" id="PTHR47017:SF1">
    <property type="entry name" value="ACYL-COA"/>
    <property type="match status" value="1"/>
</dbReference>
<gene>
    <name evidence="1" type="ORF">GCM10007878_12620</name>
</gene>
<dbReference type="InterPro" id="IPR016181">
    <property type="entry name" value="Acyl_CoA_acyltransferase"/>
</dbReference>
<accession>A0ABQ5ZYT3</accession>
<proteinExistence type="predicted"/>
<dbReference type="Proteomes" id="UP001156682">
    <property type="component" value="Unassembled WGS sequence"/>
</dbReference>
<dbReference type="Pfam" id="PF04339">
    <property type="entry name" value="FemAB_like"/>
    <property type="match status" value="1"/>
</dbReference>
<name>A0ABQ5ZYT3_9GAMM</name>
<dbReference type="EMBL" id="BSOR01000019">
    <property type="protein sequence ID" value="GLR63826.1"/>
    <property type="molecule type" value="Genomic_DNA"/>
</dbReference>
<dbReference type="PANTHER" id="PTHR47017">
    <property type="entry name" value="ACYL-COA"/>
    <property type="match status" value="1"/>
</dbReference>
<reference evidence="2" key="1">
    <citation type="journal article" date="2019" name="Int. J. Syst. Evol. Microbiol.">
        <title>The Global Catalogue of Microorganisms (GCM) 10K type strain sequencing project: providing services to taxonomists for standard genome sequencing and annotation.</title>
        <authorList>
            <consortium name="The Broad Institute Genomics Platform"/>
            <consortium name="The Broad Institute Genome Sequencing Center for Infectious Disease"/>
            <person name="Wu L."/>
            <person name="Ma J."/>
        </authorList>
    </citation>
    <scope>NUCLEOTIDE SEQUENCE [LARGE SCALE GENOMIC DNA]</scope>
    <source>
        <strain evidence="2">NBRC 100033</strain>
    </source>
</reference>
<evidence type="ECO:0008006" key="3">
    <source>
        <dbReference type="Google" id="ProtNLM"/>
    </source>
</evidence>
<dbReference type="InterPro" id="IPR007434">
    <property type="entry name" value="FemAB-like"/>
</dbReference>
<evidence type="ECO:0000313" key="2">
    <source>
        <dbReference type="Proteomes" id="UP001156682"/>
    </source>
</evidence>
<dbReference type="RefSeq" id="WP_027851763.1">
    <property type="nucleotide sequence ID" value="NZ_BSOR01000019.1"/>
</dbReference>
<sequence length="383" mass="44688">MQIRFIDQISHLNNLEWQQLDNPHNNPFISQRFLQALEDSGAASRQSGWQPHHLIIENNQQLIGFMPLYIKSHSYGEYVFDWSWADAYQRYGLAYYPKLVSAIPYTPSQGQRLLLHPNYAKADLIPLIVDAIKTEAQRLGASSWHLLFTPQDEQQLFANQKLHARLGCQFHWFNTENWQTFDEFLSSFSSKKRKNVRQERRKVSEQGLSLERIEGTQITPAQIEHFYECYQITYLRRGRQAYLSKGFFEQLLTTMPEHLLLVEAKQEASQQPVAAALFFYDNQSLYGRYWGSKVDADSLHFEACYYQGIEYCLEKGLTHFDPGTQGEHKISRGFKPLFTRSNHWLAEAAFNSAISNFVKEEATQVEQYAKQASQHLPFKNRPN</sequence>
<evidence type="ECO:0000313" key="1">
    <source>
        <dbReference type="EMBL" id="GLR63826.1"/>
    </source>
</evidence>